<feature type="region of interest" description="Disordered" evidence="1">
    <location>
        <begin position="77"/>
        <end position="99"/>
    </location>
</feature>
<proteinExistence type="predicted"/>
<sequence>MTKDPSSSPSSSPLNLGHGYRDPTLSLKFPFLISVFLNRKYLKTSTTTSQVTAVVSAAGFTRKETSSVGFLAISQQVGDGPRGSSGIANQSTRWDAEVK</sequence>
<gene>
    <name evidence="2" type="ORF">JTE90_002432</name>
</gene>
<reference evidence="2 3" key="1">
    <citation type="journal article" date="2022" name="Nat. Ecol. Evol.">
        <title>A masculinizing supergene underlies an exaggerated male reproductive morph in a spider.</title>
        <authorList>
            <person name="Hendrickx F."/>
            <person name="De Corte Z."/>
            <person name="Sonet G."/>
            <person name="Van Belleghem S.M."/>
            <person name="Kostlbacher S."/>
            <person name="Vangestel C."/>
        </authorList>
    </citation>
    <scope>NUCLEOTIDE SEQUENCE [LARGE SCALE GENOMIC DNA]</scope>
    <source>
        <strain evidence="2">W744_W776</strain>
    </source>
</reference>
<evidence type="ECO:0000313" key="2">
    <source>
        <dbReference type="EMBL" id="KAG8187888.1"/>
    </source>
</evidence>
<name>A0AAV6UVT1_9ARAC</name>
<keyword evidence="3" id="KW-1185">Reference proteome</keyword>
<evidence type="ECO:0000313" key="3">
    <source>
        <dbReference type="Proteomes" id="UP000827092"/>
    </source>
</evidence>
<dbReference type="AlphaFoldDB" id="A0AAV6UVT1"/>
<comment type="caution">
    <text evidence="2">The sequence shown here is derived from an EMBL/GenBank/DDBJ whole genome shotgun (WGS) entry which is preliminary data.</text>
</comment>
<dbReference type="EMBL" id="JAFNEN010000257">
    <property type="protein sequence ID" value="KAG8187888.1"/>
    <property type="molecule type" value="Genomic_DNA"/>
</dbReference>
<evidence type="ECO:0000256" key="1">
    <source>
        <dbReference type="SAM" id="MobiDB-lite"/>
    </source>
</evidence>
<protein>
    <submittedName>
        <fullName evidence="2">Uncharacterized protein</fullName>
    </submittedName>
</protein>
<organism evidence="2 3">
    <name type="scientific">Oedothorax gibbosus</name>
    <dbReference type="NCBI Taxonomy" id="931172"/>
    <lineage>
        <taxon>Eukaryota</taxon>
        <taxon>Metazoa</taxon>
        <taxon>Ecdysozoa</taxon>
        <taxon>Arthropoda</taxon>
        <taxon>Chelicerata</taxon>
        <taxon>Arachnida</taxon>
        <taxon>Araneae</taxon>
        <taxon>Araneomorphae</taxon>
        <taxon>Entelegynae</taxon>
        <taxon>Araneoidea</taxon>
        <taxon>Linyphiidae</taxon>
        <taxon>Erigoninae</taxon>
        <taxon>Oedothorax</taxon>
    </lineage>
</organism>
<accession>A0AAV6UVT1</accession>
<dbReference type="Proteomes" id="UP000827092">
    <property type="component" value="Unassembled WGS sequence"/>
</dbReference>